<reference evidence="2 3" key="1">
    <citation type="submission" date="2017-12" db="EMBL/GenBank/DDBJ databases">
        <title>High-resolution comparative analysis of great ape genomes.</title>
        <authorList>
            <person name="Pollen A."/>
            <person name="Hastie A."/>
            <person name="Hormozdiari F."/>
            <person name="Dougherty M."/>
            <person name="Liu R."/>
            <person name="Chaisson M."/>
            <person name="Hoppe E."/>
            <person name="Hill C."/>
            <person name="Pang A."/>
            <person name="Hillier L."/>
            <person name="Baker C."/>
            <person name="Armstrong J."/>
            <person name="Shendure J."/>
            <person name="Paten B."/>
            <person name="Wilson R."/>
            <person name="Chao H."/>
            <person name="Schneider V."/>
            <person name="Ventura M."/>
            <person name="Kronenberg Z."/>
            <person name="Murali S."/>
            <person name="Gordon D."/>
            <person name="Cantsilieris S."/>
            <person name="Munson K."/>
            <person name="Nelson B."/>
            <person name="Raja A."/>
            <person name="Underwood J."/>
            <person name="Diekhans M."/>
            <person name="Fiddes I."/>
            <person name="Haussler D."/>
            <person name="Eichler E."/>
        </authorList>
    </citation>
    <scope>NUCLEOTIDE SEQUENCE [LARGE SCALE GENOMIC DNA]</scope>
    <source>
        <strain evidence="2">Yerkes chimp pedigree #C0471</strain>
    </source>
</reference>
<protein>
    <submittedName>
        <fullName evidence="2">ZNF136 isoform 3</fullName>
    </submittedName>
</protein>
<sequence length="89" mass="10244">MLERLYQTKDGSQRGGIFSQFANQNLSKKIPGVKLCESIVYGEVSMGQSSLNRHIKDHSGHEPKEYQEYGEKPDTRNQCWKPFSSHHSF</sequence>
<evidence type="ECO:0000256" key="1">
    <source>
        <dbReference type="SAM" id="MobiDB-lite"/>
    </source>
</evidence>
<evidence type="ECO:0000313" key="3">
    <source>
        <dbReference type="Proteomes" id="UP000236370"/>
    </source>
</evidence>
<feature type="non-terminal residue" evidence="2">
    <location>
        <position position="89"/>
    </location>
</feature>
<organism evidence="2 3">
    <name type="scientific">Pan troglodytes</name>
    <name type="common">Chimpanzee</name>
    <dbReference type="NCBI Taxonomy" id="9598"/>
    <lineage>
        <taxon>Eukaryota</taxon>
        <taxon>Metazoa</taxon>
        <taxon>Chordata</taxon>
        <taxon>Craniata</taxon>
        <taxon>Vertebrata</taxon>
        <taxon>Euteleostomi</taxon>
        <taxon>Mammalia</taxon>
        <taxon>Eutheria</taxon>
        <taxon>Euarchontoglires</taxon>
        <taxon>Primates</taxon>
        <taxon>Haplorrhini</taxon>
        <taxon>Catarrhini</taxon>
        <taxon>Hominidae</taxon>
        <taxon>Pan</taxon>
    </lineage>
</organism>
<dbReference type="Proteomes" id="UP000236370">
    <property type="component" value="Unassembled WGS sequence"/>
</dbReference>
<dbReference type="AlphaFoldDB" id="A0A2J8LVH3"/>
<comment type="caution">
    <text evidence="2">The sequence shown here is derived from an EMBL/GenBank/DDBJ whole genome shotgun (WGS) entry which is preliminary data.</text>
</comment>
<feature type="region of interest" description="Disordered" evidence="1">
    <location>
        <begin position="53"/>
        <end position="89"/>
    </location>
</feature>
<dbReference type="FunFam" id="3.30.160.60:FF:002130">
    <property type="entry name" value="Zinc finger protein 136"/>
    <property type="match status" value="1"/>
</dbReference>
<feature type="compositionally biased region" description="Basic and acidic residues" evidence="1">
    <location>
        <begin position="57"/>
        <end position="75"/>
    </location>
</feature>
<name>A0A2J8LVH3_PANTR</name>
<dbReference type="EMBL" id="NBAG03000278">
    <property type="protein sequence ID" value="PNI51286.1"/>
    <property type="molecule type" value="Genomic_DNA"/>
</dbReference>
<accession>A0A2J8LVH3</accession>
<proteinExistence type="predicted"/>
<evidence type="ECO:0000313" key="2">
    <source>
        <dbReference type="EMBL" id="PNI51286.1"/>
    </source>
</evidence>
<gene>
    <name evidence="2" type="ORF">CK820_G0026425</name>
</gene>